<feature type="transmembrane region" description="Helical" evidence="1">
    <location>
        <begin position="301"/>
        <end position="324"/>
    </location>
</feature>
<feature type="transmembrane region" description="Helical" evidence="1">
    <location>
        <begin position="106"/>
        <end position="125"/>
    </location>
</feature>
<dbReference type="GO" id="GO:0005886">
    <property type="term" value="C:plasma membrane"/>
    <property type="evidence" value="ECO:0007669"/>
    <property type="project" value="TreeGrafter"/>
</dbReference>
<dbReference type="Pfam" id="PF02714">
    <property type="entry name" value="RSN1_7TM"/>
    <property type="match status" value="1"/>
</dbReference>
<gene>
    <name evidence="3" type="ORF">BJ085DRAFT_6564</name>
</gene>
<feature type="transmembrane region" description="Helical" evidence="1">
    <location>
        <begin position="330"/>
        <end position="350"/>
    </location>
</feature>
<feature type="transmembrane region" description="Helical" evidence="1">
    <location>
        <begin position="252"/>
        <end position="280"/>
    </location>
</feature>
<dbReference type="AlphaFoldDB" id="A0A4V1J5N6"/>
<dbReference type="STRING" id="215637.A0A4V1J5N6"/>
<feature type="transmembrane region" description="Helical" evidence="1">
    <location>
        <begin position="52"/>
        <end position="78"/>
    </location>
</feature>
<feature type="domain" description="CSC1/OSCA1-like 7TM region" evidence="2">
    <location>
        <begin position="50"/>
        <end position="322"/>
    </location>
</feature>
<dbReference type="GO" id="GO:0005227">
    <property type="term" value="F:calcium-activated cation channel activity"/>
    <property type="evidence" value="ECO:0007669"/>
    <property type="project" value="InterPro"/>
</dbReference>
<dbReference type="Proteomes" id="UP000268162">
    <property type="component" value="Unassembled WGS sequence"/>
</dbReference>
<evidence type="ECO:0000259" key="2">
    <source>
        <dbReference type="Pfam" id="PF02714"/>
    </source>
</evidence>
<keyword evidence="1" id="KW-0472">Membrane</keyword>
<evidence type="ECO:0000313" key="4">
    <source>
        <dbReference type="Proteomes" id="UP000268162"/>
    </source>
</evidence>
<name>A0A4V1J5N6_9FUNG</name>
<protein>
    <recommendedName>
        <fullName evidence="2">CSC1/OSCA1-like 7TM region domain-containing protein</fullName>
    </recommendedName>
</protein>
<keyword evidence="1" id="KW-0812">Transmembrane</keyword>
<accession>A0A4V1J5N6</accession>
<reference evidence="4" key="1">
    <citation type="journal article" date="2018" name="Nat. Microbiol.">
        <title>Leveraging single-cell genomics to expand the fungal tree of life.</title>
        <authorList>
            <person name="Ahrendt S.R."/>
            <person name="Quandt C.A."/>
            <person name="Ciobanu D."/>
            <person name="Clum A."/>
            <person name="Salamov A."/>
            <person name="Andreopoulos B."/>
            <person name="Cheng J.F."/>
            <person name="Woyke T."/>
            <person name="Pelin A."/>
            <person name="Henrissat B."/>
            <person name="Reynolds N.K."/>
            <person name="Benny G.L."/>
            <person name="Smith M.E."/>
            <person name="James T.Y."/>
            <person name="Grigoriev I.V."/>
        </authorList>
    </citation>
    <scope>NUCLEOTIDE SEQUENCE [LARGE SCALE GENOMIC DNA]</scope>
    <source>
        <strain evidence="4">RSA 468</strain>
    </source>
</reference>
<organism evidence="3 4">
    <name type="scientific">Dimargaris cristalligena</name>
    <dbReference type="NCBI Taxonomy" id="215637"/>
    <lineage>
        <taxon>Eukaryota</taxon>
        <taxon>Fungi</taxon>
        <taxon>Fungi incertae sedis</taxon>
        <taxon>Zoopagomycota</taxon>
        <taxon>Kickxellomycotina</taxon>
        <taxon>Dimargaritomycetes</taxon>
        <taxon>Dimargaritales</taxon>
        <taxon>Dimargaritaceae</taxon>
        <taxon>Dimargaris</taxon>
    </lineage>
</organism>
<evidence type="ECO:0000313" key="3">
    <source>
        <dbReference type="EMBL" id="RKP39689.1"/>
    </source>
</evidence>
<sequence>VTFQNYNSAQACMRLQVSGQLHCLETTVCPEPRELLWSNFLMDERQKFLRSVLVNAGVWTLIIIWLIPMTSFLGLASLDKLSQLLPFLKNLTVSNLWLENIIKRNVPSMLVSLAMVVLPFIVFTISRMQYFPSYSALEQIAIQRNFFFAIFNVLIFFCIGPPLIESIRNWILDPVAIVRRLVESLVQQGDAFFINYVILTSCSHYLELAQIGVPLFSTIIADNRWLLCTPRKAQRYRSPWSFPYFYYLPTHLLIFVITITFAVLSPFIIPFSLFYFMSAYMVYKHQFAYAYVKQYEANGRFWIDIMNFGMFGVTFAVLMFGIVMALKKSIAIAITTLPLFVLCIFFAVYMRQHLF</sequence>
<feature type="non-terminal residue" evidence="3">
    <location>
        <position position="1"/>
    </location>
</feature>
<dbReference type="PANTHER" id="PTHR13018:SF139">
    <property type="entry name" value="PHOSPHATE METABOLISM PROTEIN 7"/>
    <property type="match status" value="1"/>
</dbReference>
<feature type="transmembrane region" description="Helical" evidence="1">
    <location>
        <begin position="146"/>
        <end position="164"/>
    </location>
</feature>
<dbReference type="InterPro" id="IPR045122">
    <property type="entry name" value="Csc1-like"/>
</dbReference>
<keyword evidence="1" id="KW-1133">Transmembrane helix</keyword>
<evidence type="ECO:0000256" key="1">
    <source>
        <dbReference type="SAM" id="Phobius"/>
    </source>
</evidence>
<feature type="non-terminal residue" evidence="3">
    <location>
        <position position="355"/>
    </location>
</feature>
<proteinExistence type="predicted"/>
<keyword evidence="4" id="KW-1185">Reference proteome</keyword>
<dbReference type="PANTHER" id="PTHR13018">
    <property type="entry name" value="PROBABLE MEMBRANE PROTEIN DUF221-RELATED"/>
    <property type="match status" value="1"/>
</dbReference>
<dbReference type="InterPro" id="IPR003864">
    <property type="entry name" value="CSC1/OSCA1-like_7TM"/>
</dbReference>
<dbReference type="EMBL" id="ML002251">
    <property type="protein sequence ID" value="RKP39689.1"/>
    <property type="molecule type" value="Genomic_DNA"/>
</dbReference>